<organism evidence="1 2">
    <name type="scientific">Nitratireductor aquimarinus</name>
    <dbReference type="NCBI Taxonomy" id="889300"/>
    <lineage>
        <taxon>Bacteria</taxon>
        <taxon>Pseudomonadati</taxon>
        <taxon>Pseudomonadota</taxon>
        <taxon>Alphaproteobacteria</taxon>
        <taxon>Hyphomicrobiales</taxon>
        <taxon>Phyllobacteriaceae</taxon>
        <taxon>Nitratireductor</taxon>
    </lineage>
</organism>
<comment type="caution">
    <text evidence="1">The sequence shown here is derived from an EMBL/GenBank/DDBJ whole genome shotgun (WGS) entry which is preliminary data.</text>
</comment>
<dbReference type="RefSeq" id="WP_317560967.1">
    <property type="nucleotide sequence ID" value="NZ_JAWLIP010000003.1"/>
</dbReference>
<protein>
    <submittedName>
        <fullName evidence="1">Uncharacterized protein</fullName>
    </submittedName>
</protein>
<name>A0ABU4AJ52_9HYPH</name>
<reference evidence="1 2" key="1">
    <citation type="submission" date="2023-10" db="EMBL/GenBank/DDBJ databases">
        <authorList>
            <person name="Venkata Ramana C."/>
            <person name="Sasikala C."/>
            <person name="Dhurka M."/>
        </authorList>
    </citation>
    <scope>NUCLEOTIDE SEQUENCE [LARGE SCALE GENOMIC DNA]</scope>
    <source>
        <strain evidence="1 2">KCTC 32151</strain>
    </source>
</reference>
<keyword evidence="2" id="KW-1185">Reference proteome</keyword>
<sequence length="166" mass="17962">MIVEYDQAGRIFHVISDPVPEGLAELMRENGQTYLDLPPAPQPEVQKRDPDTGHLLFDHDGEPVLESPGLCFAECDLSADHVVDGEIVRRPSSGCGVSATGRVVILTGLPEGSALSILLDPEDMSSVVRVDAAGEFSFEVDEPGPVRICVTPPWPLLEEVFNVETE</sequence>
<proteinExistence type="predicted"/>
<dbReference type="Proteomes" id="UP001185659">
    <property type="component" value="Unassembled WGS sequence"/>
</dbReference>
<evidence type="ECO:0000313" key="2">
    <source>
        <dbReference type="Proteomes" id="UP001185659"/>
    </source>
</evidence>
<evidence type="ECO:0000313" key="1">
    <source>
        <dbReference type="EMBL" id="MDV6226278.1"/>
    </source>
</evidence>
<gene>
    <name evidence="1" type="ORF">R2G56_08270</name>
</gene>
<dbReference type="EMBL" id="JAWLIP010000003">
    <property type="protein sequence ID" value="MDV6226278.1"/>
    <property type="molecule type" value="Genomic_DNA"/>
</dbReference>
<accession>A0ABU4AJ52</accession>